<feature type="domain" description="DUF1737" evidence="1">
    <location>
        <begin position="5"/>
        <end position="55"/>
    </location>
</feature>
<evidence type="ECO:0000313" key="3">
    <source>
        <dbReference type="Proteomes" id="UP000594342"/>
    </source>
</evidence>
<dbReference type="EMBL" id="UPSH01000001">
    <property type="protein sequence ID" value="VBB18652.1"/>
    <property type="molecule type" value="Genomic_DNA"/>
</dbReference>
<reference evidence="2 3" key="1">
    <citation type="submission" date="2018-10" db="EMBL/GenBank/DDBJ databases">
        <authorList>
            <consortium name="IHU Genomes"/>
        </authorList>
    </citation>
    <scope>NUCLEOTIDE SEQUENCE [LARGE SCALE GENOMIC DNA]</scope>
    <source>
        <strain evidence="2 3">A1</strain>
    </source>
</reference>
<dbReference type="InterPro" id="IPR013619">
    <property type="entry name" value="DUF1737"/>
</dbReference>
<sequence>MTIAKYTILSGGFASSLSATVNEHIQQGWKPLGSVAVSTEVSSASGTLFAQAMIKKNKQTERQSNVPSSTLLDVNHQNSYNDIQDVPPSQDTVLPNKTSSLFESRVKMMSNSTDPTMNNVHLLSEMYLSFFLDHKVPML</sequence>
<protein>
    <recommendedName>
        <fullName evidence="1">DUF1737 domain-containing protein</fullName>
    </recommendedName>
</protein>
<organism evidence="2 3">
    <name type="scientific">Yasminevirus sp. GU-2018</name>
    <dbReference type="NCBI Taxonomy" id="2420051"/>
    <lineage>
        <taxon>Viruses</taxon>
        <taxon>Varidnaviria</taxon>
        <taxon>Bamfordvirae</taxon>
        <taxon>Nucleocytoviricota</taxon>
        <taxon>Megaviricetes</taxon>
        <taxon>Imitervirales</taxon>
        <taxon>Mimiviridae</taxon>
        <taxon>Klosneuvirinae</taxon>
        <taxon>Yasminevirus</taxon>
        <taxon>Yasminevirus saudimassiliense</taxon>
    </lineage>
</organism>
<evidence type="ECO:0000313" key="2">
    <source>
        <dbReference type="EMBL" id="VBB18652.1"/>
    </source>
</evidence>
<name>A0A5K0UAU6_9VIRU</name>
<keyword evidence="3" id="KW-1185">Reference proteome</keyword>
<comment type="caution">
    <text evidence="2">The sequence shown here is derived from an EMBL/GenBank/DDBJ whole genome shotgun (WGS) entry which is preliminary data.</text>
</comment>
<gene>
    <name evidence="2" type="ORF">YASMINEVIRUS_1158</name>
</gene>
<dbReference type="Proteomes" id="UP000594342">
    <property type="component" value="Unassembled WGS sequence"/>
</dbReference>
<accession>A0A5K0UAU6</accession>
<proteinExistence type="predicted"/>
<evidence type="ECO:0000259" key="1">
    <source>
        <dbReference type="Pfam" id="PF08410"/>
    </source>
</evidence>
<dbReference type="Pfam" id="PF08410">
    <property type="entry name" value="DUF1737"/>
    <property type="match status" value="1"/>
</dbReference>